<dbReference type="NCBIfam" id="TIGR01782">
    <property type="entry name" value="TonB-Xanth-Caul"/>
    <property type="match status" value="1"/>
</dbReference>
<evidence type="ECO:0000256" key="3">
    <source>
        <dbReference type="ARBA" id="ARBA00023237"/>
    </source>
</evidence>
<dbReference type="Gene3D" id="2.60.40.1120">
    <property type="entry name" value="Carboxypeptidase-like, regulatory domain"/>
    <property type="match status" value="1"/>
</dbReference>
<dbReference type="CDD" id="cd01347">
    <property type="entry name" value="ligand_gated_channel"/>
    <property type="match status" value="1"/>
</dbReference>
<comment type="caution">
    <text evidence="8">The sequence shown here is derived from an EMBL/GenBank/DDBJ whole genome shotgun (WGS) entry which is preliminary data.</text>
</comment>
<evidence type="ECO:0000313" key="8">
    <source>
        <dbReference type="EMBL" id="GLS27806.1"/>
    </source>
</evidence>
<dbReference type="PANTHER" id="PTHR40980">
    <property type="entry name" value="PLUG DOMAIN-CONTAINING PROTEIN"/>
    <property type="match status" value="1"/>
</dbReference>
<evidence type="ECO:0000256" key="4">
    <source>
        <dbReference type="RuleBase" id="RU003357"/>
    </source>
</evidence>
<accession>A0AA37TCF1</accession>
<dbReference type="Pfam" id="PF07715">
    <property type="entry name" value="Plug"/>
    <property type="match status" value="1"/>
</dbReference>
<dbReference type="InterPro" id="IPR000531">
    <property type="entry name" value="Beta-barrel_TonB"/>
</dbReference>
<evidence type="ECO:0000259" key="7">
    <source>
        <dbReference type="Pfam" id="PF07715"/>
    </source>
</evidence>
<dbReference type="Proteomes" id="UP001156870">
    <property type="component" value="Unassembled WGS sequence"/>
</dbReference>
<dbReference type="AlphaFoldDB" id="A0AA37TCF1"/>
<dbReference type="EMBL" id="BSPD01000090">
    <property type="protein sequence ID" value="GLS27806.1"/>
    <property type="molecule type" value="Genomic_DNA"/>
</dbReference>
<evidence type="ECO:0000259" key="6">
    <source>
        <dbReference type="Pfam" id="PF00593"/>
    </source>
</evidence>
<dbReference type="GO" id="GO:0030246">
    <property type="term" value="F:carbohydrate binding"/>
    <property type="evidence" value="ECO:0007669"/>
    <property type="project" value="InterPro"/>
</dbReference>
<dbReference type="Pfam" id="PF00593">
    <property type="entry name" value="TonB_dep_Rec_b-barrel"/>
    <property type="match status" value="1"/>
</dbReference>
<feature type="domain" description="TonB-dependent receptor plug" evidence="7">
    <location>
        <begin position="135"/>
        <end position="238"/>
    </location>
</feature>
<dbReference type="Pfam" id="PF13620">
    <property type="entry name" value="CarboxypepD_reg"/>
    <property type="match status" value="1"/>
</dbReference>
<dbReference type="Gene3D" id="2.40.170.20">
    <property type="entry name" value="TonB-dependent receptor, beta-barrel domain"/>
    <property type="match status" value="1"/>
</dbReference>
<dbReference type="InterPro" id="IPR037066">
    <property type="entry name" value="Plug_dom_sf"/>
</dbReference>
<keyword evidence="3" id="KW-0998">Cell outer membrane</keyword>
<evidence type="ECO:0000313" key="9">
    <source>
        <dbReference type="Proteomes" id="UP001156870"/>
    </source>
</evidence>
<feature type="domain" description="TonB-dependent receptor-like beta-barrel" evidence="6">
    <location>
        <begin position="544"/>
        <end position="926"/>
    </location>
</feature>
<organism evidence="8 9">
    <name type="scientific">Marinibactrum halimedae</name>
    <dbReference type="NCBI Taxonomy" id="1444977"/>
    <lineage>
        <taxon>Bacteria</taxon>
        <taxon>Pseudomonadati</taxon>
        <taxon>Pseudomonadota</taxon>
        <taxon>Gammaproteobacteria</taxon>
        <taxon>Cellvibrionales</taxon>
        <taxon>Cellvibrionaceae</taxon>
        <taxon>Marinibactrum</taxon>
    </lineage>
</organism>
<dbReference type="SUPFAM" id="SSF49452">
    <property type="entry name" value="Starch-binding domain-like"/>
    <property type="match status" value="1"/>
</dbReference>
<keyword evidence="8" id="KW-0675">Receptor</keyword>
<dbReference type="SUPFAM" id="SSF56935">
    <property type="entry name" value="Porins"/>
    <property type="match status" value="1"/>
</dbReference>
<proteinExistence type="inferred from homology"/>
<comment type="similarity">
    <text evidence="4">Belongs to the TonB-dependent receptor family.</text>
</comment>
<feature type="signal peptide" evidence="5">
    <location>
        <begin position="1"/>
        <end position="25"/>
    </location>
</feature>
<dbReference type="Gene3D" id="2.170.130.10">
    <property type="entry name" value="TonB-dependent receptor, plug domain"/>
    <property type="match status" value="1"/>
</dbReference>
<dbReference type="InterPro" id="IPR036942">
    <property type="entry name" value="Beta-barrel_TonB_sf"/>
</dbReference>
<keyword evidence="4" id="KW-0798">TonB box</keyword>
<comment type="subcellular location">
    <subcellularLocation>
        <location evidence="1 4">Cell outer membrane</location>
    </subcellularLocation>
</comment>
<dbReference type="InterPro" id="IPR010104">
    <property type="entry name" value="TonB_rcpt_bac"/>
</dbReference>
<protein>
    <submittedName>
        <fullName evidence="8">TonB-dependent receptor</fullName>
    </submittedName>
</protein>
<dbReference type="InterPro" id="IPR013784">
    <property type="entry name" value="Carb-bd-like_fold"/>
</dbReference>
<dbReference type="GO" id="GO:0009279">
    <property type="term" value="C:cell outer membrane"/>
    <property type="evidence" value="ECO:0007669"/>
    <property type="project" value="UniProtKB-SubCell"/>
</dbReference>
<dbReference type="PANTHER" id="PTHR40980:SF4">
    <property type="entry name" value="TONB-DEPENDENT RECEPTOR-LIKE BETA-BARREL DOMAIN-CONTAINING PROTEIN"/>
    <property type="match status" value="1"/>
</dbReference>
<gene>
    <name evidence="8" type="ORF">GCM10007877_35250</name>
</gene>
<dbReference type="InterPro" id="IPR012910">
    <property type="entry name" value="Plug_dom"/>
</dbReference>
<evidence type="ECO:0000256" key="1">
    <source>
        <dbReference type="ARBA" id="ARBA00004442"/>
    </source>
</evidence>
<reference evidence="8 9" key="1">
    <citation type="journal article" date="2014" name="Int. J. Syst. Evol. Microbiol.">
        <title>Complete genome sequence of Corynebacterium casei LMG S-19264T (=DSM 44701T), isolated from a smear-ripened cheese.</title>
        <authorList>
            <consortium name="US DOE Joint Genome Institute (JGI-PGF)"/>
            <person name="Walter F."/>
            <person name="Albersmeier A."/>
            <person name="Kalinowski J."/>
            <person name="Ruckert C."/>
        </authorList>
    </citation>
    <scope>NUCLEOTIDE SEQUENCE [LARGE SCALE GENOMIC DNA]</scope>
    <source>
        <strain evidence="8 9">NBRC 110095</strain>
    </source>
</reference>
<name>A0AA37TCF1_9GAMM</name>
<evidence type="ECO:0000256" key="5">
    <source>
        <dbReference type="SAM" id="SignalP"/>
    </source>
</evidence>
<keyword evidence="5" id="KW-0732">Signal</keyword>
<keyword evidence="9" id="KW-1185">Reference proteome</keyword>
<sequence length="960" mass="106385">MPFLRTRLSLLAYVIPCLWSSYALSSGTVEGRVSDQSGEIFFDGALIQLTPESGPQRYETQSNHGGRFIINGLPAGRYTLTVEYAGTDSVSESIIIVDDQTTSHSARIGQHVQYMENMIVVGQAAGSLRALNQRRNADNVIAVVNADAIGQLPDENVSEALQRINGVFIERDQGEGRFVGVRGISPTLNVATVNGLTIPSPEGGRRDVALDVIPSDLVESLSVSKTLTPDQDGDAIGGSISINSLSAFDRAGFSGKITAQSYYNAHESDDGYKLAGSFSNIFTVGNGELGIAFSASTNERNFGTDNIESGDPWVIEDGNPPFQESLEMRDYQITRERDGLSLNVEYRPSESTRIYLNSLRSEFSDQEFRNRAQFNFDDGDITQLDTGLIATDLEISRDMKDRLEEQVISSTAIGGEWFVDDWTFELMAGLSKAEEEESGRIDSEFINDSVAEASYQGFSSPSISYSEDGAMAENFVLEELVLEDNYTEDEENVVKFDITRAISGQQYNGMIKFGGKIRQREKFVDVNSATYEGITDASGNPLTLSSFSTSLDYNYGNFGPGINASRIRQFAADNIASNIACQIDTYDEDLCPAELDEDNTLLDSARDAEFEEDVTSVYVMSRMDWQDWRVVYGLRYEQTDFSANGFVVREVDVEGQDSTQIQAQNLSDDYSQLLPSINVRFKYSDNLLFRAAYTESLARPSFGDLTPTPDEIEIEENDGEIEASIFAGNTNLEPYESQNVDFTMEYYPEHLGNFYAGLFYKNIENFIFPADVSSIVDVSQFTGNIPITEAQIIQPRNGNAADLYGVELGWMKQFSALPSPFDGFLISANATLTDSDADLGLTEDAERSSSSALPLQADTVANLTLGYEKGNWSVRLSSAYVGKRLAEINFENSDADAYNNSRHQIDLSVRYDITDHLQMYLNGINLNEETEHTYYGQNRRLLKQRDEIGTSYVLGVSYRL</sequence>
<keyword evidence="2 4" id="KW-0472">Membrane</keyword>
<evidence type="ECO:0000256" key="2">
    <source>
        <dbReference type="ARBA" id="ARBA00023136"/>
    </source>
</evidence>
<feature type="chain" id="PRO_5041356749" evidence="5">
    <location>
        <begin position="26"/>
        <end position="960"/>
    </location>
</feature>
<dbReference type="RefSeq" id="WP_232595591.1">
    <property type="nucleotide sequence ID" value="NZ_BSPD01000090.1"/>
</dbReference>